<proteinExistence type="predicted"/>
<dbReference type="Proteomes" id="UP001365542">
    <property type="component" value="Unassembled WGS sequence"/>
</dbReference>
<organism evidence="1 2">
    <name type="scientific">Orbilia ellipsospora</name>
    <dbReference type="NCBI Taxonomy" id="2528407"/>
    <lineage>
        <taxon>Eukaryota</taxon>
        <taxon>Fungi</taxon>
        <taxon>Dikarya</taxon>
        <taxon>Ascomycota</taxon>
        <taxon>Pezizomycotina</taxon>
        <taxon>Orbiliomycetes</taxon>
        <taxon>Orbiliales</taxon>
        <taxon>Orbiliaceae</taxon>
        <taxon>Orbilia</taxon>
    </lineage>
</organism>
<keyword evidence="2" id="KW-1185">Reference proteome</keyword>
<dbReference type="EMBL" id="JAVHJO010000011">
    <property type="protein sequence ID" value="KAK6533770.1"/>
    <property type="molecule type" value="Genomic_DNA"/>
</dbReference>
<comment type="caution">
    <text evidence="1">The sequence shown here is derived from an EMBL/GenBank/DDBJ whole genome shotgun (WGS) entry which is preliminary data.</text>
</comment>
<dbReference type="AlphaFoldDB" id="A0AAV9X3W3"/>
<reference evidence="1 2" key="1">
    <citation type="submission" date="2019-10" db="EMBL/GenBank/DDBJ databases">
        <authorList>
            <person name="Palmer J.M."/>
        </authorList>
    </citation>
    <scope>NUCLEOTIDE SEQUENCE [LARGE SCALE GENOMIC DNA]</scope>
    <source>
        <strain evidence="1 2">TWF694</strain>
    </source>
</reference>
<gene>
    <name evidence="1" type="ORF">TWF694_002701</name>
</gene>
<accession>A0AAV9X3W3</accession>
<evidence type="ECO:0000313" key="2">
    <source>
        <dbReference type="Proteomes" id="UP001365542"/>
    </source>
</evidence>
<name>A0AAV9X3W3_9PEZI</name>
<protein>
    <submittedName>
        <fullName evidence="1">Uncharacterized protein</fullName>
    </submittedName>
</protein>
<evidence type="ECO:0000313" key="1">
    <source>
        <dbReference type="EMBL" id="KAK6533770.1"/>
    </source>
</evidence>
<sequence length="68" mass="8151">MPCKASPPPPDFVQPHTPRSVWDFLMRMRRFHTALPSLSPEMLESREHLLYRNWMTMWTIEQQQGPND</sequence>